<keyword evidence="1" id="KW-0472">Membrane</keyword>
<reference evidence="2 3" key="1">
    <citation type="submission" date="2020-08" db="EMBL/GenBank/DDBJ databases">
        <title>Genomic Encyclopedia of Type Strains, Phase IV (KMG-IV): sequencing the most valuable type-strain genomes for metagenomic binning, comparative biology and taxonomic classification.</title>
        <authorList>
            <person name="Goeker M."/>
        </authorList>
    </citation>
    <scope>NUCLEOTIDE SEQUENCE [LARGE SCALE GENOMIC DNA]</scope>
    <source>
        <strain evidence="2 3">DSM 25335</strain>
    </source>
</reference>
<keyword evidence="1" id="KW-1133">Transmembrane helix</keyword>
<keyword evidence="1" id="KW-0812">Transmembrane</keyword>
<proteinExistence type="predicted"/>
<feature type="transmembrane region" description="Helical" evidence="1">
    <location>
        <begin position="33"/>
        <end position="51"/>
    </location>
</feature>
<dbReference type="RefSeq" id="WP_183254149.1">
    <property type="nucleotide sequence ID" value="NZ_BAAAFF010000002.1"/>
</dbReference>
<comment type="caution">
    <text evidence="2">The sequence shown here is derived from an EMBL/GenBank/DDBJ whole genome shotgun (WGS) entry which is preliminary data.</text>
</comment>
<evidence type="ECO:0000313" key="3">
    <source>
        <dbReference type="Proteomes" id="UP000566663"/>
    </source>
</evidence>
<dbReference type="Proteomes" id="UP000566663">
    <property type="component" value="Unassembled WGS sequence"/>
</dbReference>
<gene>
    <name evidence="2" type="ORF">HNQ67_001585</name>
</gene>
<organism evidence="2 3">
    <name type="scientific">Brevundimonas basaltis</name>
    <dbReference type="NCBI Taxonomy" id="472166"/>
    <lineage>
        <taxon>Bacteria</taxon>
        <taxon>Pseudomonadati</taxon>
        <taxon>Pseudomonadota</taxon>
        <taxon>Alphaproteobacteria</taxon>
        <taxon>Caulobacterales</taxon>
        <taxon>Caulobacteraceae</taxon>
        <taxon>Brevundimonas</taxon>
    </lineage>
</organism>
<sequence>MRADNQRHHSVRTIFSEWQRIVASYGGVWQLHVMRAIVLIAGSVVAAVALLQADAEALLSALLRDIPSEEQSDTNRVDSIAEVHEILEMRAARISDAGADMTQCRAACVSGAQALDGVCERHVLVSASMSRAICYERVDDDRGVCLRSCND</sequence>
<protein>
    <submittedName>
        <fullName evidence="2">Uncharacterized protein</fullName>
    </submittedName>
</protein>
<evidence type="ECO:0000313" key="2">
    <source>
        <dbReference type="EMBL" id="MBB5292065.1"/>
    </source>
</evidence>
<dbReference type="EMBL" id="JACHFZ010000003">
    <property type="protein sequence ID" value="MBB5292065.1"/>
    <property type="molecule type" value="Genomic_DNA"/>
</dbReference>
<dbReference type="AlphaFoldDB" id="A0A7W8MGL3"/>
<evidence type="ECO:0000256" key="1">
    <source>
        <dbReference type="SAM" id="Phobius"/>
    </source>
</evidence>
<keyword evidence="3" id="KW-1185">Reference proteome</keyword>
<accession>A0A7W8MGL3</accession>
<name>A0A7W8MGL3_9CAUL</name>